<keyword evidence="1" id="KW-0378">Hydrolase</keyword>
<dbReference type="InterPro" id="IPR046390">
    <property type="entry name" value="NUCL_HEAD_T4"/>
</dbReference>
<reference evidence="3 4" key="1">
    <citation type="submission" date="2016-07" db="EMBL/GenBank/DDBJ databases">
        <title>Characterization of three bacteriophages infecting bacteria isolated from shrimp culture pond water.</title>
        <authorList>
            <person name="Khoa H.V."/>
        </authorList>
    </citation>
    <scope>NUCLEOTIDE SEQUENCE [LARGE SCALE GENOMIC DNA]</scope>
</reference>
<accession>A0A1B4X9B5</accession>
<keyword evidence="1" id="KW-0255">Endonuclease</keyword>
<dbReference type="EC" id="3.1.-.-" evidence="1"/>
<dbReference type="GO" id="GO:0004527">
    <property type="term" value="F:exonuclease activity"/>
    <property type="evidence" value="ECO:0007669"/>
    <property type="project" value="UniProtKB-UniRule"/>
</dbReference>
<evidence type="ECO:0000313" key="3">
    <source>
        <dbReference type="EMBL" id="BAV31391.1"/>
    </source>
</evidence>
<sequence length="164" mass="19846">MTLVELVESIDLDERRSKKSIKDLKPNPKSKFKSGYFPLKDCKKYLQVDDEPCIYRSSLEFKVFYWCEQSPYIKNWVSEPFSIPYLFVNERGETRRRNYNIDCVIEFTDGRLWFVEIKPHSLTKPNSFGFELNKAKWNYAIKWCNEQPFDIEFKIITEKFNFYI</sequence>
<gene>
    <name evidence="3" type="ORF">BPT24_176</name>
</gene>
<keyword evidence="4" id="KW-1185">Reference proteome</keyword>
<evidence type="ECO:0000313" key="4">
    <source>
        <dbReference type="Proteomes" id="UP000224877"/>
    </source>
</evidence>
<dbReference type="GO" id="GO:0004519">
    <property type="term" value="F:endonuclease activity"/>
    <property type="evidence" value="ECO:0007669"/>
    <property type="project" value="UniProtKB-UniRule"/>
</dbReference>
<proteinExistence type="inferred from homology"/>
<keyword evidence="1" id="KW-0269">Exonuclease</keyword>
<dbReference type="EMBL" id="LC168164">
    <property type="protein sequence ID" value="BAV31391.1"/>
    <property type="molecule type" value="Genomic_DNA"/>
</dbReference>
<comment type="similarity">
    <text evidence="1">Belongs to the Caudovirales head completion nuclease family.</text>
</comment>
<dbReference type="HAMAP" id="MF_04160">
    <property type="entry name" value="NUCL_HEAD_T4"/>
    <property type="match status" value="1"/>
</dbReference>
<comment type="function">
    <text evidence="1">During phage morphogenesis, plays an essential role in the head-tail joining step. The associated nuclease activity is essential for morphogenesis, possibly by cleaving packaged DNA to enable the joining of heads to tails. Displays both exo- and endonuclease activity.</text>
</comment>
<evidence type="ECO:0000259" key="2">
    <source>
        <dbReference type="Pfam" id="PF08722"/>
    </source>
</evidence>
<name>A0A1B4X9B5_9CAUD</name>
<feature type="active site" evidence="1">
    <location>
        <position position="60"/>
    </location>
</feature>
<dbReference type="Proteomes" id="UP000224877">
    <property type="component" value="Segment"/>
</dbReference>
<dbReference type="Pfam" id="PF08722">
    <property type="entry name" value="Tn7_TnsA-like_N"/>
    <property type="match status" value="1"/>
</dbReference>
<dbReference type="InterPro" id="IPR014833">
    <property type="entry name" value="TnsA_N"/>
</dbReference>
<feature type="active site" evidence="1">
    <location>
        <position position="118"/>
    </location>
</feature>
<organism evidence="3 4">
    <name type="scientific">Tenacibaculum phage pT24</name>
    <dbReference type="NCBI Taxonomy" id="1880590"/>
    <lineage>
        <taxon>Viruses</taxon>
        <taxon>Duplodnaviria</taxon>
        <taxon>Heunggongvirae</taxon>
        <taxon>Uroviricota</taxon>
        <taxon>Caudoviricetes</taxon>
        <taxon>Kungbxnavirus</taxon>
        <taxon>Kungbxnavirus pT24</taxon>
    </lineage>
</organism>
<feature type="domain" description="TnsA endonuclease N-terminal" evidence="2">
    <location>
        <begin position="70"/>
        <end position="158"/>
    </location>
</feature>
<protein>
    <recommendedName>
        <fullName evidence="1">Head completion nuclease</fullName>
        <ecNumber evidence="1">3.1.-.-</ecNumber>
    </recommendedName>
</protein>
<evidence type="ECO:0000256" key="1">
    <source>
        <dbReference type="HAMAP-Rule" id="MF_04160"/>
    </source>
</evidence>
<keyword evidence="1" id="KW-0540">Nuclease</keyword>
<feature type="active site" evidence="1">
    <location>
        <position position="102"/>
    </location>
</feature>